<proteinExistence type="predicted"/>
<comment type="caution">
    <text evidence="1">The sequence shown here is derived from an EMBL/GenBank/DDBJ whole genome shotgun (WGS) entry which is preliminary data.</text>
</comment>
<accession>A0ABQ8TTG1</accession>
<protein>
    <submittedName>
        <fullName evidence="1">Uncharacterized protein</fullName>
    </submittedName>
</protein>
<evidence type="ECO:0000313" key="2">
    <source>
        <dbReference type="Proteomes" id="UP001148838"/>
    </source>
</evidence>
<evidence type="ECO:0000313" key="1">
    <source>
        <dbReference type="EMBL" id="KAJ4449954.1"/>
    </source>
</evidence>
<gene>
    <name evidence="1" type="ORF">ANN_01361</name>
</gene>
<dbReference type="Proteomes" id="UP001148838">
    <property type="component" value="Unassembled WGS sequence"/>
</dbReference>
<dbReference type="EMBL" id="JAJSOF020000003">
    <property type="protein sequence ID" value="KAJ4449954.1"/>
    <property type="molecule type" value="Genomic_DNA"/>
</dbReference>
<sequence length="263" mass="29819">MARGEEGKGPTRRESGASLRAQLLLNAVNVERPSRLFQKSVDSEQASQANRSSTRVCVRICVSIRRPEFECSGSQLEGPEFECSGPQLEEPEFEYSELSLKIQQSGNIAANTSSRDEDVKRERNRLFDLLAVSINDSTDSSYEKLFLNCLLNIWIVASHNYHRRNERPLASLEITSGTGIPKLHSSVEKIQGKLQHMNSSEQKWLQCIQLELQIIRRLTDVDNRAVLPMNTFIRIIVTAADFYTHEQSQALVQKLMQHCGIIM</sequence>
<organism evidence="1 2">
    <name type="scientific">Periplaneta americana</name>
    <name type="common">American cockroach</name>
    <name type="synonym">Blatta americana</name>
    <dbReference type="NCBI Taxonomy" id="6978"/>
    <lineage>
        <taxon>Eukaryota</taxon>
        <taxon>Metazoa</taxon>
        <taxon>Ecdysozoa</taxon>
        <taxon>Arthropoda</taxon>
        <taxon>Hexapoda</taxon>
        <taxon>Insecta</taxon>
        <taxon>Pterygota</taxon>
        <taxon>Neoptera</taxon>
        <taxon>Polyneoptera</taxon>
        <taxon>Dictyoptera</taxon>
        <taxon>Blattodea</taxon>
        <taxon>Blattoidea</taxon>
        <taxon>Blattidae</taxon>
        <taxon>Blattinae</taxon>
        <taxon>Periplaneta</taxon>
    </lineage>
</organism>
<name>A0ABQ8TTG1_PERAM</name>
<keyword evidence="2" id="KW-1185">Reference proteome</keyword>
<reference evidence="1 2" key="1">
    <citation type="journal article" date="2022" name="Allergy">
        <title>Genome assembly and annotation of Periplaneta americana reveal a comprehensive cockroach allergen profile.</title>
        <authorList>
            <person name="Wang L."/>
            <person name="Xiong Q."/>
            <person name="Saelim N."/>
            <person name="Wang L."/>
            <person name="Nong W."/>
            <person name="Wan A.T."/>
            <person name="Shi M."/>
            <person name="Liu X."/>
            <person name="Cao Q."/>
            <person name="Hui J.H.L."/>
            <person name="Sookrung N."/>
            <person name="Leung T.F."/>
            <person name="Tungtrongchitr A."/>
            <person name="Tsui S.K.W."/>
        </authorList>
    </citation>
    <scope>NUCLEOTIDE SEQUENCE [LARGE SCALE GENOMIC DNA]</scope>
    <source>
        <strain evidence="1">PWHHKU_190912</strain>
    </source>
</reference>